<evidence type="ECO:0000313" key="2">
    <source>
        <dbReference type="Proteomes" id="UP000078113"/>
    </source>
</evidence>
<gene>
    <name evidence="1" type="ORF">A4X09_0g7584</name>
</gene>
<reference evidence="1" key="1">
    <citation type="submission" date="2016-04" db="EMBL/GenBank/DDBJ databases">
        <authorList>
            <person name="Nguyen H.D."/>
            <person name="Samba Siva P."/>
            <person name="Cullis J."/>
            <person name="Levesque C.A."/>
            <person name="Hambleton S."/>
        </authorList>
    </citation>
    <scope>NUCLEOTIDE SEQUENCE</scope>
    <source>
        <strain evidence="1">DAOMC 236422</strain>
    </source>
</reference>
<reference evidence="1" key="2">
    <citation type="journal article" date="2019" name="IMA Fungus">
        <title>Genome sequencing and comparison of five Tilletia species to identify candidate genes for the detection of regulated species infecting wheat.</title>
        <authorList>
            <person name="Nguyen H.D.T."/>
            <person name="Sultana T."/>
            <person name="Kesanakurti P."/>
            <person name="Hambleton S."/>
        </authorList>
    </citation>
    <scope>NUCLEOTIDE SEQUENCE</scope>
    <source>
        <strain evidence="1">DAOMC 236422</strain>
    </source>
</reference>
<dbReference type="Proteomes" id="UP000078113">
    <property type="component" value="Unassembled WGS sequence"/>
</dbReference>
<protein>
    <submittedName>
        <fullName evidence="1">Uncharacterized protein</fullName>
    </submittedName>
</protein>
<dbReference type="EMBL" id="LWDG02000903">
    <property type="protein sequence ID" value="KAE8261850.1"/>
    <property type="molecule type" value="Genomic_DNA"/>
</dbReference>
<keyword evidence="2" id="KW-1185">Reference proteome</keyword>
<accession>A0A8X7N0I6</accession>
<sequence>MKARISNRSALVGRDIVAHSRTSIGYAHAQTQAHEDIKTFLANTHKDRSRAGRWVMTTLSRATDHSVGSRQWKRAKRSFAGVDGIGNGSRHSVAGVDGIGNGSRHSVAGVDAGIGDGIERWSLAGIDLGGRGCGRRPLADTNPGAEDY</sequence>
<proteinExistence type="predicted"/>
<organism evidence="1 2">
    <name type="scientific">Tilletia walkeri</name>
    <dbReference type="NCBI Taxonomy" id="117179"/>
    <lineage>
        <taxon>Eukaryota</taxon>
        <taxon>Fungi</taxon>
        <taxon>Dikarya</taxon>
        <taxon>Basidiomycota</taxon>
        <taxon>Ustilaginomycotina</taxon>
        <taxon>Exobasidiomycetes</taxon>
        <taxon>Tilletiales</taxon>
        <taxon>Tilletiaceae</taxon>
        <taxon>Tilletia</taxon>
    </lineage>
</organism>
<dbReference type="AlphaFoldDB" id="A0A8X7N0I6"/>
<name>A0A8X7N0I6_9BASI</name>
<evidence type="ECO:0000313" key="1">
    <source>
        <dbReference type="EMBL" id="KAE8261850.1"/>
    </source>
</evidence>
<comment type="caution">
    <text evidence="1">The sequence shown here is derived from an EMBL/GenBank/DDBJ whole genome shotgun (WGS) entry which is preliminary data.</text>
</comment>